<gene>
    <name evidence="1" type="ORF">FRY98_26460</name>
</gene>
<dbReference type="RefSeq" id="WP_148457705.1">
    <property type="nucleotide sequence ID" value="NZ_VSDO01000006.1"/>
</dbReference>
<dbReference type="OrthoDB" id="2663421at2"/>
<dbReference type="InterPro" id="IPR043519">
    <property type="entry name" value="NT_sf"/>
</dbReference>
<comment type="caution">
    <text evidence="1">The sequence shown here is derived from an EMBL/GenBank/DDBJ whole genome shotgun (WGS) entry which is preliminary data.</text>
</comment>
<dbReference type="AlphaFoldDB" id="A0A5D0CJI9"/>
<dbReference type="SUPFAM" id="SSF81301">
    <property type="entry name" value="Nucleotidyltransferase"/>
    <property type="match status" value="1"/>
</dbReference>
<keyword evidence="2" id="KW-1185">Reference proteome</keyword>
<dbReference type="Proteomes" id="UP000325218">
    <property type="component" value="Unassembled WGS sequence"/>
</dbReference>
<dbReference type="Gene3D" id="3.30.460.40">
    <property type="match status" value="1"/>
</dbReference>
<proteinExistence type="predicted"/>
<reference evidence="1 2" key="1">
    <citation type="submission" date="2019-08" db="EMBL/GenBank/DDBJ databases">
        <title>Genome sequencing of Paenibacillus faecis DSM 23593(T).</title>
        <authorList>
            <person name="Kook J.-K."/>
            <person name="Park S.-N."/>
            <person name="Lim Y.K."/>
        </authorList>
    </citation>
    <scope>NUCLEOTIDE SEQUENCE [LARGE SCALE GENOMIC DNA]</scope>
    <source>
        <strain evidence="1 2">DSM 23593</strain>
    </source>
</reference>
<evidence type="ECO:0000313" key="1">
    <source>
        <dbReference type="EMBL" id="TYA10136.1"/>
    </source>
</evidence>
<organism evidence="1 2">
    <name type="scientific">Paenibacillus faecis</name>
    <dbReference type="NCBI Taxonomy" id="862114"/>
    <lineage>
        <taxon>Bacteria</taxon>
        <taxon>Bacillati</taxon>
        <taxon>Bacillota</taxon>
        <taxon>Bacilli</taxon>
        <taxon>Bacillales</taxon>
        <taxon>Paenibacillaceae</taxon>
        <taxon>Paenibacillus</taxon>
    </lineage>
</organism>
<name>A0A5D0CJI9_9BACL</name>
<sequence>MINHQELFPIVEKLEEHRIKYALGGSGLLYFLGLTDSVNDWDITVDCPKEALLKAISEYEWIEQPSGDGLFASEYRISLRSLKIDFIGCFALRSEAGVVHLPVSPMENWDGIRVSSPEVWYIAYDLMGRQAKAHMLLNYLKSNKQKVNSNLLSDLFKITGLTCELSQQLRSLDVHA</sequence>
<accession>A0A5D0CJI9</accession>
<protein>
    <recommendedName>
        <fullName evidence="3">Nucleotidyltransferase family protein</fullName>
    </recommendedName>
</protein>
<evidence type="ECO:0008006" key="3">
    <source>
        <dbReference type="Google" id="ProtNLM"/>
    </source>
</evidence>
<evidence type="ECO:0000313" key="2">
    <source>
        <dbReference type="Proteomes" id="UP000325218"/>
    </source>
</evidence>
<dbReference type="EMBL" id="VSDO01000006">
    <property type="protein sequence ID" value="TYA10136.1"/>
    <property type="molecule type" value="Genomic_DNA"/>
</dbReference>